<feature type="transmembrane region" description="Helical" evidence="1">
    <location>
        <begin position="44"/>
        <end position="61"/>
    </location>
</feature>
<dbReference type="RefSeq" id="WP_085030122.1">
    <property type="nucleotide sequence ID" value="NZ_CP020772.1"/>
</dbReference>
<feature type="transmembrane region" description="Helical" evidence="1">
    <location>
        <begin position="73"/>
        <end position="94"/>
    </location>
</feature>
<reference evidence="2 3" key="1">
    <citation type="submission" date="2017-04" db="EMBL/GenBank/DDBJ databases">
        <title>The whole genome sequencing and assembly of Halobacillus mangrovi strain.</title>
        <authorList>
            <person name="Lee S.-J."/>
            <person name="Park M.-K."/>
            <person name="Kim J.-Y."/>
            <person name="Lee Y.-J."/>
            <person name="Yi H."/>
            <person name="Bahn Y.-S."/>
            <person name="Kim J.F."/>
            <person name="Lee D.-W."/>
        </authorList>
    </citation>
    <scope>NUCLEOTIDE SEQUENCE [LARGE SCALE GENOMIC DNA]</scope>
    <source>
        <strain evidence="2 3">KTB 131</strain>
    </source>
</reference>
<feature type="transmembrane region" description="Helical" evidence="1">
    <location>
        <begin position="100"/>
        <end position="122"/>
    </location>
</feature>
<evidence type="ECO:0000313" key="2">
    <source>
        <dbReference type="EMBL" id="ARI77661.1"/>
    </source>
</evidence>
<dbReference type="EMBL" id="CP020772">
    <property type="protein sequence ID" value="ARI77661.1"/>
    <property type="molecule type" value="Genomic_DNA"/>
</dbReference>
<dbReference type="InterPro" id="IPR021560">
    <property type="entry name" value="DUF3021"/>
</dbReference>
<evidence type="ECO:0000313" key="3">
    <source>
        <dbReference type="Proteomes" id="UP000192527"/>
    </source>
</evidence>
<sequence length="137" mass="15957">MKTFLFKSMMGIFFGAFVTVVVTYATVIFGEGNMLDGKQFIKDSAGYILCAWLFTVSPLYFEIRSLNLAIQTILHFTTVTILYFILSLGFGWIPLQFKNILMFFSVAIFIYAVSWICFYLYFKNISKKMNRELKHIK</sequence>
<keyword evidence="1" id="KW-0472">Membrane</keyword>
<dbReference type="Proteomes" id="UP000192527">
    <property type="component" value="Chromosome"/>
</dbReference>
<dbReference type="STRING" id="402384.HM131_12745"/>
<proteinExistence type="predicted"/>
<keyword evidence="1" id="KW-0812">Transmembrane</keyword>
<dbReference type="Pfam" id="PF11457">
    <property type="entry name" value="DUF3021"/>
    <property type="match status" value="1"/>
</dbReference>
<dbReference type="KEGG" id="hmn:HM131_12745"/>
<keyword evidence="3" id="KW-1185">Reference proteome</keyword>
<evidence type="ECO:0000256" key="1">
    <source>
        <dbReference type="SAM" id="Phobius"/>
    </source>
</evidence>
<feature type="transmembrane region" description="Helical" evidence="1">
    <location>
        <begin position="12"/>
        <end position="32"/>
    </location>
</feature>
<dbReference type="OrthoDB" id="2735472at2"/>
<name>A0A1W5ZWP0_9BACI</name>
<gene>
    <name evidence="2" type="ORF">HM131_12745</name>
</gene>
<dbReference type="AlphaFoldDB" id="A0A1W5ZWP0"/>
<accession>A0A1W5ZWP0</accession>
<protein>
    <recommendedName>
        <fullName evidence="4">DUF3021 domain-containing protein</fullName>
    </recommendedName>
</protein>
<keyword evidence="1" id="KW-1133">Transmembrane helix</keyword>
<evidence type="ECO:0008006" key="4">
    <source>
        <dbReference type="Google" id="ProtNLM"/>
    </source>
</evidence>
<organism evidence="2 3">
    <name type="scientific">Halobacillus mangrovi</name>
    <dbReference type="NCBI Taxonomy" id="402384"/>
    <lineage>
        <taxon>Bacteria</taxon>
        <taxon>Bacillati</taxon>
        <taxon>Bacillota</taxon>
        <taxon>Bacilli</taxon>
        <taxon>Bacillales</taxon>
        <taxon>Bacillaceae</taxon>
        <taxon>Halobacillus</taxon>
    </lineage>
</organism>